<keyword evidence="2" id="KW-0175">Coiled coil</keyword>
<dbReference type="PANTHER" id="PTHR39160:SF6">
    <property type="entry name" value="CELL WALL-BINDING PROTEIN YOCH"/>
    <property type="match status" value="1"/>
</dbReference>
<accession>A0A1S6IQB7</accession>
<evidence type="ECO:0000259" key="6">
    <source>
        <dbReference type="Pfam" id="PF24568"/>
    </source>
</evidence>
<dbReference type="SUPFAM" id="SSF50685">
    <property type="entry name" value="Barwin-like endoglucanases"/>
    <property type="match status" value="1"/>
</dbReference>
<feature type="region of interest" description="Disordered" evidence="3">
    <location>
        <begin position="228"/>
        <end position="282"/>
    </location>
</feature>
<dbReference type="Proteomes" id="UP000188993">
    <property type="component" value="Chromosome"/>
</dbReference>
<dbReference type="RefSeq" id="WP_062468693.1">
    <property type="nucleotide sequence ID" value="NZ_BBYN01000009.1"/>
</dbReference>
<dbReference type="GO" id="GO:0019867">
    <property type="term" value="C:outer membrane"/>
    <property type="evidence" value="ECO:0007669"/>
    <property type="project" value="InterPro"/>
</dbReference>
<dbReference type="GO" id="GO:0009254">
    <property type="term" value="P:peptidoglycan turnover"/>
    <property type="evidence" value="ECO:0007669"/>
    <property type="project" value="InterPro"/>
</dbReference>
<keyword evidence="1 4" id="KW-0732">Signal</keyword>
<dbReference type="KEGG" id="jda:BW727_101293"/>
<evidence type="ECO:0000313" key="8">
    <source>
        <dbReference type="Proteomes" id="UP000188993"/>
    </source>
</evidence>
<dbReference type="AlphaFoldDB" id="A0A1S6IQB7"/>
<sequence length="375" mass="40905">MRKGNKAGKFLLAALAGQLMFAAPIQASTLDKLQSQETSKTQEISELEETINEKLVVVNEKKAEVSNLLSQVEEIEAEKEQTIEEIAIQEELVLARKEQVQERLLALQTSPSTNNMILMLLEAEDFGEFINMLLIISQLQGADNERISAAVEAEEILKELETELAQELAASEEKTKRADEESKKLEQELSSLQTVLNDNQLELDRILAKKNSEENRLAEVARAEKAEAEKLAAQEAAKKEASEQEEATPTTEETTTVVEEQEPVTEPVKPAAKPVETSPASGQKIAVEATAYSRNEPGLTNFTATGIDLRSNSAVIAVDPSVIPLWSLVEVPGYGIYVAGDTGGAIIGNRIDIHMEDLGAVHAFGRQGMTVTVLN</sequence>
<evidence type="ECO:0000256" key="1">
    <source>
        <dbReference type="ARBA" id="ARBA00022729"/>
    </source>
</evidence>
<feature type="signal peptide" evidence="4">
    <location>
        <begin position="1"/>
        <end position="27"/>
    </location>
</feature>
<dbReference type="PANTHER" id="PTHR39160">
    <property type="entry name" value="CELL WALL-BINDING PROTEIN YOCH"/>
    <property type="match status" value="1"/>
</dbReference>
<gene>
    <name evidence="7" type="primary">yocH_1</name>
    <name evidence="7" type="ORF">BW727_101293</name>
</gene>
<dbReference type="InterPro" id="IPR010611">
    <property type="entry name" value="3D_dom"/>
</dbReference>
<feature type="domain" description="Peptidoglycan hydrolase PcsB coiled-coil" evidence="6">
    <location>
        <begin position="89"/>
        <end position="157"/>
    </location>
</feature>
<feature type="coiled-coil region" evidence="2">
    <location>
        <begin position="30"/>
        <end position="92"/>
    </location>
</feature>
<proteinExistence type="predicted"/>
<reference evidence="7 8" key="1">
    <citation type="journal article" date="2014" name="Int. J. Syst. Evol. Microbiol.">
        <title>Jeotgalibaca dankookensis gen. nov., sp. nov., a member of the family Carnobacteriaceae, isolated from seujeot (Korean traditional food).</title>
        <authorList>
            <person name="Lee D.G."/>
            <person name="Trujillo M.E."/>
            <person name="Kang H."/>
            <person name="Ahn T.Y."/>
        </authorList>
    </citation>
    <scope>NUCLEOTIDE SEQUENCE [LARGE SCALE GENOMIC DNA]</scope>
    <source>
        <strain evidence="7 8">EX-07</strain>
    </source>
</reference>
<evidence type="ECO:0000259" key="5">
    <source>
        <dbReference type="Pfam" id="PF06725"/>
    </source>
</evidence>
<feature type="compositionally biased region" description="Basic and acidic residues" evidence="3">
    <location>
        <begin position="228"/>
        <end position="242"/>
    </location>
</feature>
<dbReference type="Pfam" id="PF24568">
    <property type="entry name" value="CC_PcsB"/>
    <property type="match status" value="1"/>
</dbReference>
<dbReference type="Pfam" id="PF06725">
    <property type="entry name" value="3D"/>
    <property type="match status" value="1"/>
</dbReference>
<evidence type="ECO:0000313" key="7">
    <source>
        <dbReference type="EMBL" id="AQS53660.1"/>
    </source>
</evidence>
<feature type="chain" id="PRO_5010577511" evidence="4">
    <location>
        <begin position="28"/>
        <end position="375"/>
    </location>
</feature>
<dbReference type="InterPro" id="IPR036908">
    <property type="entry name" value="RlpA-like_sf"/>
</dbReference>
<organism evidence="7 8">
    <name type="scientific">Jeotgalibaca dankookensis</name>
    <dbReference type="NCBI Taxonomy" id="708126"/>
    <lineage>
        <taxon>Bacteria</taxon>
        <taxon>Bacillati</taxon>
        <taxon>Bacillota</taxon>
        <taxon>Bacilli</taxon>
        <taxon>Lactobacillales</taxon>
        <taxon>Carnobacteriaceae</taxon>
        <taxon>Jeotgalibaca</taxon>
    </lineage>
</organism>
<dbReference type="EMBL" id="CP019728">
    <property type="protein sequence ID" value="AQS53660.1"/>
    <property type="molecule type" value="Genomic_DNA"/>
</dbReference>
<name>A0A1S6IQB7_9LACT</name>
<dbReference type="CDD" id="cd22786">
    <property type="entry name" value="DPBB_YuiC-like"/>
    <property type="match status" value="1"/>
</dbReference>
<feature type="domain" description="3D" evidence="5">
    <location>
        <begin position="315"/>
        <end position="375"/>
    </location>
</feature>
<evidence type="ECO:0000256" key="4">
    <source>
        <dbReference type="SAM" id="SignalP"/>
    </source>
</evidence>
<dbReference type="GO" id="GO:0004553">
    <property type="term" value="F:hydrolase activity, hydrolyzing O-glycosyl compounds"/>
    <property type="evidence" value="ECO:0007669"/>
    <property type="project" value="InterPro"/>
</dbReference>
<keyword evidence="8" id="KW-1185">Reference proteome</keyword>
<evidence type="ECO:0000256" key="3">
    <source>
        <dbReference type="SAM" id="MobiDB-lite"/>
    </source>
</evidence>
<protein>
    <submittedName>
        <fullName evidence="7">Cell wall-binding protein YocH</fullName>
    </submittedName>
</protein>
<dbReference type="STRING" id="708126.BW727_101293"/>
<dbReference type="OrthoDB" id="9798935at2"/>
<dbReference type="InterPro" id="IPR057309">
    <property type="entry name" value="PcsB_CC"/>
</dbReference>
<feature type="compositionally biased region" description="Low complexity" evidence="3">
    <location>
        <begin position="247"/>
        <end position="268"/>
    </location>
</feature>
<evidence type="ECO:0000256" key="2">
    <source>
        <dbReference type="SAM" id="Coils"/>
    </source>
</evidence>
<dbReference type="InterPro" id="IPR051933">
    <property type="entry name" value="Resuscitation_pf_RpfB"/>
</dbReference>
<dbReference type="Gene3D" id="6.10.250.3150">
    <property type="match status" value="1"/>
</dbReference>